<accession>A0A3P3ZRW1</accession>
<reference evidence="3" key="1">
    <citation type="submission" date="2018-10" db="EMBL/GenBank/DDBJ databases">
        <authorList>
            <person name="Plewniak F."/>
        </authorList>
    </citation>
    <scope>NUCLEOTIDE SEQUENCE</scope>
</reference>
<dbReference type="Gene3D" id="1.20.5.340">
    <property type="match status" value="1"/>
</dbReference>
<proteinExistence type="predicted"/>
<sequence length="82" mass="9758">MRAECLLDPVLWGYSEAMDKYFAALESKVDRVVDQCDRLRSENQRLRQELIERTEELRAMSAKMEEARYRLQKLMDQTTEVA</sequence>
<gene>
    <name evidence="3" type="ORF">CARN8_750001</name>
</gene>
<protein>
    <recommendedName>
        <fullName evidence="4">Cell division protein ZapB</fullName>
    </recommendedName>
</protein>
<evidence type="ECO:0000256" key="2">
    <source>
        <dbReference type="SAM" id="Coils"/>
    </source>
</evidence>
<dbReference type="Pfam" id="PF06005">
    <property type="entry name" value="ZapB"/>
    <property type="match status" value="1"/>
</dbReference>
<keyword evidence="1 2" id="KW-0175">Coiled coil</keyword>
<evidence type="ECO:0008006" key="4">
    <source>
        <dbReference type="Google" id="ProtNLM"/>
    </source>
</evidence>
<name>A0A3P3ZRW1_9ZZZZ</name>
<dbReference type="GO" id="GO:0005737">
    <property type="term" value="C:cytoplasm"/>
    <property type="evidence" value="ECO:0007669"/>
    <property type="project" value="InterPro"/>
</dbReference>
<dbReference type="EMBL" id="UOYP01000699">
    <property type="protein sequence ID" value="VAY89666.1"/>
    <property type="molecule type" value="Genomic_DNA"/>
</dbReference>
<organism evidence="3">
    <name type="scientific">mine drainage metagenome</name>
    <dbReference type="NCBI Taxonomy" id="410659"/>
    <lineage>
        <taxon>unclassified sequences</taxon>
        <taxon>metagenomes</taxon>
        <taxon>ecological metagenomes</taxon>
    </lineage>
</organism>
<evidence type="ECO:0000313" key="3">
    <source>
        <dbReference type="EMBL" id="VAY89666.1"/>
    </source>
</evidence>
<evidence type="ECO:0000256" key="1">
    <source>
        <dbReference type="ARBA" id="ARBA00023054"/>
    </source>
</evidence>
<feature type="coiled-coil region" evidence="2">
    <location>
        <begin position="22"/>
        <end position="77"/>
    </location>
</feature>
<dbReference type="GO" id="GO:0043093">
    <property type="term" value="P:FtsZ-dependent cytokinesis"/>
    <property type="evidence" value="ECO:0007669"/>
    <property type="project" value="InterPro"/>
</dbReference>
<dbReference type="AlphaFoldDB" id="A0A3P3ZRW1"/>
<dbReference type="GO" id="GO:0090529">
    <property type="term" value="P:cell septum assembly"/>
    <property type="evidence" value="ECO:0007669"/>
    <property type="project" value="InterPro"/>
</dbReference>
<dbReference type="SUPFAM" id="SSF47162">
    <property type="entry name" value="Apolipoprotein"/>
    <property type="match status" value="1"/>
</dbReference>
<dbReference type="InterPro" id="IPR009252">
    <property type="entry name" value="Cell_div_ZapB"/>
</dbReference>